<dbReference type="GO" id="GO:0005737">
    <property type="term" value="C:cytoplasm"/>
    <property type="evidence" value="ECO:0007669"/>
    <property type="project" value="InterPro"/>
</dbReference>
<sequence>VAQRTQKSDNKTINGEDAFQLYDTYGFPLDLTQLMAREKGLNVDTAKFEELMNQQRERARAAQKGASLAVTLTDTELPVTEDLHKYHTDICETEVLGFIDNEGYKTAGRIEAGAKVGVVLERTCFYAEAGGQVGDCGTIESDNGKFFVDNTSRIANCVVHQGRLVEGTLVIGDNVKAIVSKDRDATRKNHTATHLLQWALQKIVGSSVAQQGSLVGPDYLRFDFTCPKALTAKQITEVENLVREKIEENLPVTCVAMPREQAEKLG</sequence>
<dbReference type="InterPro" id="IPR018163">
    <property type="entry name" value="Thr/Ala-tRNA-synth_IIc_edit"/>
</dbReference>
<evidence type="ECO:0000256" key="3">
    <source>
        <dbReference type="ARBA" id="ARBA00022555"/>
    </source>
</evidence>
<evidence type="ECO:0000256" key="1">
    <source>
        <dbReference type="ARBA" id="ARBA00008226"/>
    </source>
</evidence>
<dbReference type="EC" id="6.1.1.7" evidence="2"/>
<feature type="non-terminal residue" evidence="11">
    <location>
        <position position="266"/>
    </location>
</feature>
<evidence type="ECO:0000259" key="10">
    <source>
        <dbReference type="PROSITE" id="PS50860"/>
    </source>
</evidence>
<dbReference type="SUPFAM" id="SSF55186">
    <property type="entry name" value="ThrRS/AlaRS common domain"/>
    <property type="match status" value="1"/>
</dbReference>
<dbReference type="AlphaFoldDB" id="X1S9X9"/>
<comment type="similarity">
    <text evidence="1">Belongs to the class-II aminoacyl-tRNA synthetase family.</text>
</comment>
<reference evidence="11" key="1">
    <citation type="journal article" date="2014" name="Front. Microbiol.">
        <title>High frequency of phylogenetically diverse reductive dehalogenase-homologous genes in deep subseafloor sedimentary metagenomes.</title>
        <authorList>
            <person name="Kawai M."/>
            <person name="Futagami T."/>
            <person name="Toyoda A."/>
            <person name="Takaki Y."/>
            <person name="Nishi S."/>
            <person name="Hori S."/>
            <person name="Arai W."/>
            <person name="Tsubouchi T."/>
            <person name="Morono Y."/>
            <person name="Uchiyama I."/>
            <person name="Ito T."/>
            <person name="Fujiyama A."/>
            <person name="Inagaki F."/>
            <person name="Takami H."/>
        </authorList>
    </citation>
    <scope>NUCLEOTIDE SEQUENCE</scope>
    <source>
        <strain evidence="11">Expedition CK06-06</strain>
    </source>
</reference>
<dbReference type="Gene3D" id="3.30.980.10">
    <property type="entry name" value="Threonyl-trna Synthetase, Chain A, domain 2"/>
    <property type="match status" value="1"/>
</dbReference>
<evidence type="ECO:0000313" key="11">
    <source>
        <dbReference type="EMBL" id="GAI89778.1"/>
    </source>
</evidence>
<keyword evidence="7" id="KW-0694">RNA-binding</keyword>
<evidence type="ECO:0000256" key="6">
    <source>
        <dbReference type="ARBA" id="ARBA00022840"/>
    </source>
</evidence>
<dbReference type="InterPro" id="IPR018164">
    <property type="entry name" value="Ala-tRNA-synth_IIc_N"/>
</dbReference>
<feature type="domain" description="Alanyl-transfer RNA synthetases family profile" evidence="10">
    <location>
        <begin position="1"/>
        <end position="266"/>
    </location>
</feature>
<dbReference type="PANTHER" id="PTHR11777:SF9">
    <property type="entry name" value="ALANINE--TRNA LIGASE, CYTOPLASMIC"/>
    <property type="match status" value="1"/>
</dbReference>
<dbReference type="GO" id="GO:0006419">
    <property type="term" value="P:alanyl-tRNA aminoacylation"/>
    <property type="evidence" value="ECO:0007669"/>
    <property type="project" value="InterPro"/>
</dbReference>
<evidence type="ECO:0000256" key="9">
    <source>
        <dbReference type="ARBA" id="ARBA00023146"/>
    </source>
</evidence>
<dbReference type="PANTHER" id="PTHR11777">
    <property type="entry name" value="ALANYL-TRNA SYNTHETASE"/>
    <property type="match status" value="1"/>
</dbReference>
<dbReference type="SUPFAM" id="SSF50447">
    <property type="entry name" value="Translation proteins"/>
    <property type="match status" value="1"/>
</dbReference>
<keyword evidence="4" id="KW-0436">Ligase</keyword>
<dbReference type="Pfam" id="PF01411">
    <property type="entry name" value="tRNA-synt_2c"/>
    <property type="match status" value="1"/>
</dbReference>
<keyword evidence="6" id="KW-0067">ATP-binding</keyword>
<gene>
    <name evidence="11" type="ORF">S12H4_38115</name>
</gene>
<keyword evidence="3" id="KW-0820">tRNA-binding</keyword>
<evidence type="ECO:0000256" key="8">
    <source>
        <dbReference type="ARBA" id="ARBA00022917"/>
    </source>
</evidence>
<dbReference type="PROSITE" id="PS50860">
    <property type="entry name" value="AA_TRNA_LIGASE_II_ALA"/>
    <property type="match status" value="1"/>
</dbReference>
<dbReference type="GO" id="GO:0005524">
    <property type="term" value="F:ATP binding"/>
    <property type="evidence" value="ECO:0007669"/>
    <property type="project" value="UniProtKB-KW"/>
</dbReference>
<dbReference type="EMBL" id="BARW01022908">
    <property type="protein sequence ID" value="GAI89778.1"/>
    <property type="molecule type" value="Genomic_DNA"/>
</dbReference>
<protein>
    <recommendedName>
        <fullName evidence="2">alanine--tRNA ligase</fullName>
        <ecNumber evidence="2">6.1.1.7</ecNumber>
    </recommendedName>
</protein>
<dbReference type="InterPro" id="IPR050058">
    <property type="entry name" value="Ala-tRNA_ligase"/>
</dbReference>
<keyword evidence="5" id="KW-0547">Nucleotide-binding</keyword>
<accession>X1S9X9</accession>
<proteinExistence type="inferred from homology"/>
<evidence type="ECO:0000256" key="4">
    <source>
        <dbReference type="ARBA" id="ARBA00022598"/>
    </source>
</evidence>
<comment type="caution">
    <text evidence="11">The sequence shown here is derived from an EMBL/GenBank/DDBJ whole genome shotgun (WGS) entry which is preliminary data.</text>
</comment>
<dbReference type="Gene3D" id="2.40.30.130">
    <property type="match status" value="1"/>
</dbReference>
<dbReference type="GO" id="GO:0004813">
    <property type="term" value="F:alanine-tRNA ligase activity"/>
    <property type="evidence" value="ECO:0007669"/>
    <property type="project" value="UniProtKB-EC"/>
</dbReference>
<name>X1S9X9_9ZZZZ</name>
<dbReference type="InterPro" id="IPR018162">
    <property type="entry name" value="Ala-tRNA-ligase_IIc_anticod-bd"/>
</dbReference>
<evidence type="ECO:0000256" key="7">
    <source>
        <dbReference type="ARBA" id="ARBA00022884"/>
    </source>
</evidence>
<dbReference type="GO" id="GO:0000049">
    <property type="term" value="F:tRNA binding"/>
    <property type="evidence" value="ECO:0007669"/>
    <property type="project" value="UniProtKB-KW"/>
</dbReference>
<keyword evidence="8" id="KW-0648">Protein biosynthesis</keyword>
<keyword evidence="9" id="KW-0030">Aminoacyl-tRNA synthetase</keyword>
<organism evidence="11">
    <name type="scientific">marine sediment metagenome</name>
    <dbReference type="NCBI Taxonomy" id="412755"/>
    <lineage>
        <taxon>unclassified sequences</taxon>
        <taxon>metagenomes</taxon>
        <taxon>ecological metagenomes</taxon>
    </lineage>
</organism>
<evidence type="ECO:0000256" key="5">
    <source>
        <dbReference type="ARBA" id="ARBA00022741"/>
    </source>
</evidence>
<evidence type="ECO:0000256" key="2">
    <source>
        <dbReference type="ARBA" id="ARBA00013168"/>
    </source>
</evidence>
<dbReference type="SUPFAM" id="SSF101353">
    <property type="entry name" value="Putative anticodon-binding domain of alanyl-tRNA synthetase (AlaRS)"/>
    <property type="match status" value="1"/>
</dbReference>
<feature type="non-terminal residue" evidence="11">
    <location>
        <position position="1"/>
    </location>
</feature>
<dbReference type="GO" id="GO:0002161">
    <property type="term" value="F:aminoacyl-tRNA deacylase activity"/>
    <property type="evidence" value="ECO:0007669"/>
    <property type="project" value="TreeGrafter"/>
</dbReference>
<dbReference type="InterPro" id="IPR009000">
    <property type="entry name" value="Transl_B-barrel_sf"/>
</dbReference>
<dbReference type="FunFam" id="3.30.980.10:FF:000004">
    <property type="entry name" value="Alanine--tRNA ligase, cytoplasmic"/>
    <property type="match status" value="1"/>
</dbReference>
<dbReference type="InterPro" id="IPR018165">
    <property type="entry name" value="Ala-tRNA-synth_IIc_core"/>
</dbReference>